<keyword evidence="3" id="KW-1185">Reference proteome</keyword>
<dbReference type="Proteomes" id="UP000018721">
    <property type="component" value="Unassembled WGS sequence"/>
</dbReference>
<proteinExistence type="predicted"/>
<evidence type="ECO:0000313" key="3">
    <source>
        <dbReference type="Proteomes" id="UP000018721"/>
    </source>
</evidence>
<comment type="caution">
    <text evidence="2">The sequence shown here is derived from an EMBL/GenBank/DDBJ whole genome shotgun (WGS) entry which is preliminary data.</text>
</comment>
<feature type="region of interest" description="Disordered" evidence="1">
    <location>
        <begin position="140"/>
        <end position="161"/>
    </location>
</feature>
<dbReference type="EMBL" id="ANIZ01003441">
    <property type="protein sequence ID" value="ETI33469.1"/>
    <property type="molecule type" value="Genomic_DNA"/>
</dbReference>
<protein>
    <submittedName>
        <fullName evidence="2">Uncharacterized protein</fullName>
    </submittedName>
</protein>
<gene>
    <name evidence="2" type="ORF">F443_19852</name>
</gene>
<reference evidence="2 3" key="1">
    <citation type="submission" date="2013-11" db="EMBL/GenBank/DDBJ databases">
        <title>The Genome Sequence of Phytophthora parasitica P1569.</title>
        <authorList>
            <consortium name="The Broad Institute Genomics Platform"/>
            <person name="Russ C."/>
            <person name="Tyler B."/>
            <person name="Panabieres F."/>
            <person name="Shan W."/>
            <person name="Tripathy S."/>
            <person name="Grunwald N."/>
            <person name="Machado M."/>
            <person name="Johnson C.S."/>
            <person name="Arredondo F."/>
            <person name="Hong C."/>
            <person name="Coffey M."/>
            <person name="Young S.K."/>
            <person name="Zeng Q."/>
            <person name="Gargeya S."/>
            <person name="Fitzgerald M."/>
            <person name="Abouelleil A."/>
            <person name="Alvarado L."/>
            <person name="Chapman S.B."/>
            <person name="Gainer-Dewar J."/>
            <person name="Goldberg J."/>
            <person name="Griggs A."/>
            <person name="Gujja S."/>
            <person name="Hansen M."/>
            <person name="Howarth C."/>
            <person name="Imamovic A."/>
            <person name="Ireland A."/>
            <person name="Larimer J."/>
            <person name="McCowan C."/>
            <person name="Murphy C."/>
            <person name="Pearson M."/>
            <person name="Poon T.W."/>
            <person name="Priest M."/>
            <person name="Roberts A."/>
            <person name="Saif S."/>
            <person name="Shea T."/>
            <person name="Sykes S."/>
            <person name="Wortman J."/>
            <person name="Nusbaum C."/>
            <person name="Birren B."/>
        </authorList>
    </citation>
    <scope>NUCLEOTIDE SEQUENCE [LARGE SCALE GENOMIC DNA]</scope>
    <source>
        <strain evidence="2 3">P1569</strain>
    </source>
</reference>
<organism evidence="2 3">
    <name type="scientific">Phytophthora nicotianae P1569</name>
    <dbReference type="NCBI Taxonomy" id="1317065"/>
    <lineage>
        <taxon>Eukaryota</taxon>
        <taxon>Sar</taxon>
        <taxon>Stramenopiles</taxon>
        <taxon>Oomycota</taxon>
        <taxon>Peronosporomycetes</taxon>
        <taxon>Peronosporales</taxon>
        <taxon>Peronosporaceae</taxon>
        <taxon>Phytophthora</taxon>
    </lineage>
</organism>
<sequence length="211" mass="22662">MSSTGSSTFRCTTSSAPCPSETVVEPLPKVAVKMLFVVNFGNSPIGHFLSSEGPEAFQRGCMVVRDDIQRRETATLWYPTDLAAVFRTVGGSDIHVWCTPSLSFNLYQTVSASFFRVVNVPRRRKHGRLVVPAMRGLKAPGTTLRRRDPAGNASPDPASQWHPGVSPCLGGIGLVAPAMPSCACATPASPGVLPWITSHHDILKEGYSQRG</sequence>
<evidence type="ECO:0000313" key="2">
    <source>
        <dbReference type="EMBL" id="ETI33469.1"/>
    </source>
</evidence>
<dbReference type="AlphaFoldDB" id="V9E332"/>
<dbReference type="HOGENOM" id="CLU_1307010_0_0_1"/>
<evidence type="ECO:0000256" key="1">
    <source>
        <dbReference type="SAM" id="MobiDB-lite"/>
    </source>
</evidence>
<accession>V9E332</accession>
<name>V9E332_PHYNI</name>